<evidence type="ECO:0000256" key="3">
    <source>
        <dbReference type="SAM" id="Phobius"/>
    </source>
</evidence>
<protein>
    <recommendedName>
        <fullName evidence="6">Phosphoglycerate mutase-like protein 4</fullName>
    </recommendedName>
</protein>
<reference evidence="4" key="2">
    <citation type="submission" date="2018-03" db="EMBL/GenBank/DDBJ databases">
        <title>The Triticum urartu genome reveals the dynamic nature of wheat genome evolution.</title>
        <authorList>
            <person name="Ling H."/>
            <person name="Ma B."/>
            <person name="Shi X."/>
            <person name="Liu H."/>
            <person name="Dong L."/>
            <person name="Sun H."/>
            <person name="Cao Y."/>
            <person name="Gao Q."/>
            <person name="Zheng S."/>
            <person name="Li Y."/>
            <person name="Yu Y."/>
            <person name="Du H."/>
            <person name="Qi M."/>
            <person name="Li Y."/>
            <person name="Yu H."/>
            <person name="Cui Y."/>
            <person name="Wang N."/>
            <person name="Chen C."/>
            <person name="Wu H."/>
            <person name="Zhao Y."/>
            <person name="Zhang J."/>
            <person name="Li Y."/>
            <person name="Zhou W."/>
            <person name="Zhang B."/>
            <person name="Hu W."/>
            <person name="Eijk M."/>
            <person name="Tang J."/>
            <person name="Witsenboer H."/>
            <person name="Zhao S."/>
            <person name="Li Z."/>
            <person name="Zhang A."/>
            <person name="Wang D."/>
            <person name="Liang C."/>
        </authorList>
    </citation>
    <scope>NUCLEOTIDE SEQUENCE [LARGE SCALE GENOMIC DNA]</scope>
    <source>
        <strain evidence="4">cv. G1812</strain>
    </source>
</reference>
<reference evidence="5" key="1">
    <citation type="journal article" date="2013" name="Nature">
        <title>Draft genome of the wheat A-genome progenitor Triticum urartu.</title>
        <authorList>
            <person name="Ling H.Q."/>
            <person name="Zhao S."/>
            <person name="Liu D."/>
            <person name="Wang J."/>
            <person name="Sun H."/>
            <person name="Zhang C."/>
            <person name="Fan H."/>
            <person name="Li D."/>
            <person name="Dong L."/>
            <person name="Tao Y."/>
            <person name="Gao C."/>
            <person name="Wu H."/>
            <person name="Li Y."/>
            <person name="Cui Y."/>
            <person name="Guo X."/>
            <person name="Zheng S."/>
            <person name="Wang B."/>
            <person name="Yu K."/>
            <person name="Liang Q."/>
            <person name="Yang W."/>
            <person name="Lou X."/>
            <person name="Chen J."/>
            <person name="Feng M."/>
            <person name="Jian J."/>
            <person name="Zhang X."/>
            <person name="Luo G."/>
            <person name="Jiang Y."/>
            <person name="Liu J."/>
            <person name="Wang Z."/>
            <person name="Sha Y."/>
            <person name="Zhang B."/>
            <person name="Wu H."/>
            <person name="Tang D."/>
            <person name="Shen Q."/>
            <person name="Xue P."/>
            <person name="Zou S."/>
            <person name="Wang X."/>
            <person name="Liu X."/>
            <person name="Wang F."/>
            <person name="Yang Y."/>
            <person name="An X."/>
            <person name="Dong Z."/>
            <person name="Zhang K."/>
            <person name="Zhang X."/>
            <person name="Luo M.C."/>
            <person name="Dvorak J."/>
            <person name="Tong Y."/>
            <person name="Wang J."/>
            <person name="Yang H."/>
            <person name="Li Z."/>
            <person name="Wang D."/>
            <person name="Zhang A."/>
            <person name="Wang J."/>
        </authorList>
    </citation>
    <scope>NUCLEOTIDE SEQUENCE</scope>
    <source>
        <strain evidence="5">cv. G1812</strain>
    </source>
</reference>
<proteinExistence type="predicted"/>
<dbReference type="SUPFAM" id="SSF53254">
    <property type="entry name" value="Phosphoglycerate mutase-like"/>
    <property type="match status" value="1"/>
</dbReference>
<keyword evidence="3" id="KW-1133">Transmembrane helix</keyword>
<dbReference type="EnsemblPlants" id="TuG1812G0600001164.01.T02">
    <property type="protein sequence ID" value="TuG1812G0600001164.01.T02"/>
    <property type="gene ID" value="TuG1812G0600001164.01"/>
</dbReference>
<dbReference type="PANTHER" id="PTHR46517">
    <property type="entry name" value="FRUCTOSE-2,6-BISPHOSPHATASE TIGAR"/>
    <property type="match status" value="1"/>
</dbReference>
<dbReference type="GO" id="GO:0004331">
    <property type="term" value="F:fructose-2,6-bisphosphate 2-phosphatase activity"/>
    <property type="evidence" value="ECO:0007669"/>
    <property type="project" value="TreeGrafter"/>
</dbReference>
<evidence type="ECO:0000256" key="2">
    <source>
        <dbReference type="PIRSR" id="PIRSR613078-2"/>
    </source>
</evidence>
<name>A0A8R7URR1_TRIUA</name>
<evidence type="ECO:0008006" key="6">
    <source>
        <dbReference type="Google" id="ProtNLM"/>
    </source>
</evidence>
<dbReference type="Gramene" id="TuG1812G0600001164.01.T02">
    <property type="protein sequence ID" value="TuG1812G0600001164.01.T02"/>
    <property type="gene ID" value="TuG1812G0600001164.01"/>
</dbReference>
<dbReference type="Gene3D" id="3.40.50.1240">
    <property type="entry name" value="Phosphoglycerate mutase-like"/>
    <property type="match status" value="1"/>
</dbReference>
<dbReference type="Pfam" id="PF00300">
    <property type="entry name" value="His_Phos_1"/>
    <property type="match status" value="1"/>
</dbReference>
<dbReference type="Proteomes" id="UP000015106">
    <property type="component" value="Chromosome 6"/>
</dbReference>
<dbReference type="InterPro" id="IPR013078">
    <property type="entry name" value="His_Pase_superF_clade-1"/>
</dbReference>
<feature type="binding site" evidence="2">
    <location>
        <begin position="21"/>
        <end position="28"/>
    </location>
    <ligand>
        <name>substrate</name>
    </ligand>
</feature>
<dbReference type="GO" id="GO:0043456">
    <property type="term" value="P:regulation of pentose-phosphate shunt"/>
    <property type="evidence" value="ECO:0007669"/>
    <property type="project" value="TreeGrafter"/>
</dbReference>
<dbReference type="GO" id="GO:0005829">
    <property type="term" value="C:cytosol"/>
    <property type="evidence" value="ECO:0007669"/>
    <property type="project" value="TreeGrafter"/>
</dbReference>
<evidence type="ECO:0000313" key="4">
    <source>
        <dbReference type="EnsemblPlants" id="TuG1812G0600001164.01.T02"/>
    </source>
</evidence>
<keyword evidence="3" id="KW-0812">Transmembrane</keyword>
<dbReference type="GO" id="GO:0045820">
    <property type="term" value="P:negative regulation of glycolytic process"/>
    <property type="evidence" value="ECO:0007669"/>
    <property type="project" value="TreeGrafter"/>
</dbReference>
<dbReference type="InterPro" id="IPR029033">
    <property type="entry name" value="His_PPase_superfam"/>
</dbReference>
<organism evidence="4 5">
    <name type="scientific">Triticum urartu</name>
    <name type="common">Red wild einkorn</name>
    <name type="synonym">Crithodium urartu</name>
    <dbReference type="NCBI Taxonomy" id="4572"/>
    <lineage>
        <taxon>Eukaryota</taxon>
        <taxon>Viridiplantae</taxon>
        <taxon>Streptophyta</taxon>
        <taxon>Embryophyta</taxon>
        <taxon>Tracheophyta</taxon>
        <taxon>Spermatophyta</taxon>
        <taxon>Magnoliopsida</taxon>
        <taxon>Liliopsida</taxon>
        <taxon>Poales</taxon>
        <taxon>Poaceae</taxon>
        <taxon>BOP clade</taxon>
        <taxon>Pooideae</taxon>
        <taxon>Triticodae</taxon>
        <taxon>Triticeae</taxon>
        <taxon>Triticinae</taxon>
        <taxon>Triticum</taxon>
    </lineage>
</organism>
<reference evidence="4" key="3">
    <citation type="submission" date="2022-06" db="UniProtKB">
        <authorList>
            <consortium name="EnsemblPlants"/>
        </authorList>
    </citation>
    <scope>IDENTIFICATION</scope>
</reference>
<dbReference type="InterPro" id="IPR001345">
    <property type="entry name" value="PG/BPGM_mutase_AS"/>
</dbReference>
<gene>
    <name evidence="4" type="primary">LOC125513908</name>
</gene>
<dbReference type="PANTHER" id="PTHR46517:SF1">
    <property type="entry name" value="FRUCTOSE-2,6-BISPHOSPHATASE TIGAR"/>
    <property type="match status" value="1"/>
</dbReference>
<dbReference type="PROSITE" id="PS00175">
    <property type="entry name" value="PG_MUTASE"/>
    <property type="match status" value="1"/>
</dbReference>
<feature type="transmembrane region" description="Helical" evidence="3">
    <location>
        <begin position="51"/>
        <end position="70"/>
    </location>
</feature>
<keyword evidence="3" id="KW-0472">Membrane</keyword>
<keyword evidence="5" id="KW-1185">Reference proteome</keyword>
<keyword evidence="1" id="KW-0378">Hydrolase</keyword>
<dbReference type="CDD" id="cd07067">
    <property type="entry name" value="HP_PGM_like"/>
    <property type="match status" value="1"/>
</dbReference>
<evidence type="ECO:0000256" key="1">
    <source>
        <dbReference type="ARBA" id="ARBA00022801"/>
    </source>
</evidence>
<evidence type="ECO:0000313" key="5">
    <source>
        <dbReference type="Proteomes" id="UP000015106"/>
    </source>
</evidence>
<sequence length="89" mass="10055">MSSSSTIEGKDGEFTEVVVVRHGETSWNASRIIQGHLDAELNEIGRQQAVAVLYGLLILLLPRFLNISLFRDSTTDYIRSKRISKKTYI</sequence>
<accession>A0A8R7URR1</accession>
<dbReference type="AlphaFoldDB" id="A0A8R7URR1"/>
<dbReference type="InterPro" id="IPR051695">
    <property type="entry name" value="Phosphoglycerate_Mutase"/>
</dbReference>